<dbReference type="EMBL" id="AVOT02037095">
    <property type="protein sequence ID" value="MBW0531736.1"/>
    <property type="molecule type" value="Genomic_DNA"/>
</dbReference>
<sequence length="193" mass="22025">MKEEFICLFLEGQYTPFFADNGIRLEHSQEQGEIVKHKETDGRKFFIPICSPETKGWHINPLRGMGLCNATQIADWKINNTSNIRRFQELTQGDLQKNKNQVLIKPNTEVPIKNSKAEVTSNVFKMRKINLHLNYPQASENTHSSKMEVSTSIEVELVQNEVLKPKQLVNSVSPMCGKNGFHVDKKQKAVSEV</sequence>
<comment type="caution">
    <text evidence="1">The sequence shown here is derived from an EMBL/GenBank/DDBJ whole genome shotgun (WGS) entry which is preliminary data.</text>
</comment>
<dbReference type="OrthoDB" id="778454at2759"/>
<reference evidence="1" key="1">
    <citation type="submission" date="2021-03" db="EMBL/GenBank/DDBJ databases">
        <title>Draft genome sequence of rust myrtle Austropuccinia psidii MF-1, a brazilian biotype.</title>
        <authorList>
            <person name="Quecine M.C."/>
            <person name="Pachon D.M.R."/>
            <person name="Bonatelli M.L."/>
            <person name="Correr F.H."/>
            <person name="Franceschini L.M."/>
            <person name="Leite T.F."/>
            <person name="Margarido G.R.A."/>
            <person name="Almeida C.A."/>
            <person name="Ferrarezi J.A."/>
            <person name="Labate C.A."/>
        </authorList>
    </citation>
    <scope>NUCLEOTIDE SEQUENCE</scope>
    <source>
        <strain evidence="1">MF-1</strain>
    </source>
</reference>
<proteinExistence type="predicted"/>
<accession>A0A9Q3F0R7</accession>
<dbReference type="Proteomes" id="UP000765509">
    <property type="component" value="Unassembled WGS sequence"/>
</dbReference>
<evidence type="ECO:0000313" key="1">
    <source>
        <dbReference type="EMBL" id="MBW0531736.1"/>
    </source>
</evidence>
<dbReference type="AlphaFoldDB" id="A0A9Q3F0R7"/>
<evidence type="ECO:0000313" key="2">
    <source>
        <dbReference type="Proteomes" id="UP000765509"/>
    </source>
</evidence>
<gene>
    <name evidence="1" type="ORF">O181_071451</name>
</gene>
<organism evidence="1 2">
    <name type="scientific">Austropuccinia psidii MF-1</name>
    <dbReference type="NCBI Taxonomy" id="1389203"/>
    <lineage>
        <taxon>Eukaryota</taxon>
        <taxon>Fungi</taxon>
        <taxon>Dikarya</taxon>
        <taxon>Basidiomycota</taxon>
        <taxon>Pucciniomycotina</taxon>
        <taxon>Pucciniomycetes</taxon>
        <taxon>Pucciniales</taxon>
        <taxon>Sphaerophragmiaceae</taxon>
        <taxon>Austropuccinia</taxon>
    </lineage>
</organism>
<name>A0A9Q3F0R7_9BASI</name>
<keyword evidence="2" id="KW-1185">Reference proteome</keyword>
<protein>
    <submittedName>
        <fullName evidence="1">Uncharacterized protein</fullName>
    </submittedName>
</protein>